<evidence type="ECO:0000256" key="4">
    <source>
        <dbReference type="ARBA" id="ARBA00022777"/>
    </source>
</evidence>
<evidence type="ECO:0000259" key="6">
    <source>
        <dbReference type="PROSITE" id="PS50052"/>
    </source>
</evidence>
<dbReference type="RefSeq" id="WP_271191665.1">
    <property type="nucleotide sequence ID" value="NZ_CP115667.1"/>
</dbReference>
<dbReference type="SUPFAM" id="SSF52540">
    <property type="entry name" value="P-loop containing nucleoside triphosphate hydrolases"/>
    <property type="match status" value="1"/>
</dbReference>
<accession>A0ABY7QTL9</accession>
<dbReference type="PROSITE" id="PS50052">
    <property type="entry name" value="GUANYLATE_KINASE_2"/>
    <property type="match status" value="1"/>
</dbReference>
<dbReference type="SMART" id="SM00072">
    <property type="entry name" value="GuKc"/>
    <property type="match status" value="1"/>
</dbReference>
<sequence length="186" mass="20858">MIFVLAGPSGSGKTTQAERLSQRDDFKRIITCTTRPMRQGESHGVDYFFLDKDQFQTLQDAGELLAVTTYSNNHYGVPKQNLLPFIDSTDEHLVMVLDLEGVKVLTNMGAVCIRLTLDRDTLKQRMEERGDETANIEARLNDGKGIAPYASFTVDSRDPIDANAEKISKYVDACVHKKKEQRSLSL</sequence>
<keyword evidence="8" id="KW-1185">Reference proteome</keyword>
<evidence type="ECO:0000256" key="5">
    <source>
        <dbReference type="ARBA" id="ARBA00048594"/>
    </source>
</evidence>
<proteinExistence type="inferred from homology"/>
<dbReference type="PROSITE" id="PS00856">
    <property type="entry name" value="GUANYLATE_KINASE_1"/>
    <property type="match status" value="1"/>
</dbReference>
<gene>
    <name evidence="7" type="ORF">O6R05_00815</name>
</gene>
<dbReference type="Pfam" id="PF00625">
    <property type="entry name" value="Guanylate_kin"/>
    <property type="match status" value="1"/>
</dbReference>
<evidence type="ECO:0000313" key="7">
    <source>
        <dbReference type="EMBL" id="WBW50134.1"/>
    </source>
</evidence>
<comment type="function">
    <text evidence="1">Essential for recycling GMP and indirectly, cGMP.</text>
</comment>
<dbReference type="InterPro" id="IPR020590">
    <property type="entry name" value="Guanylate_kinase_CS"/>
</dbReference>
<evidence type="ECO:0000256" key="3">
    <source>
        <dbReference type="ARBA" id="ARBA00022679"/>
    </source>
</evidence>
<comment type="catalytic activity">
    <reaction evidence="5">
        <text>GMP + ATP = GDP + ADP</text>
        <dbReference type="Rhea" id="RHEA:20780"/>
        <dbReference type="ChEBI" id="CHEBI:30616"/>
        <dbReference type="ChEBI" id="CHEBI:58115"/>
        <dbReference type="ChEBI" id="CHEBI:58189"/>
        <dbReference type="ChEBI" id="CHEBI:456216"/>
        <dbReference type="EC" id="2.7.4.8"/>
    </reaction>
</comment>
<dbReference type="Gene3D" id="3.40.50.300">
    <property type="entry name" value="P-loop containing nucleotide triphosphate hydrolases"/>
    <property type="match status" value="1"/>
</dbReference>
<feature type="domain" description="Guanylate kinase-like" evidence="6">
    <location>
        <begin position="1"/>
        <end position="172"/>
    </location>
</feature>
<name>A0ABY7QTL9_9FIRM</name>
<keyword evidence="3" id="KW-0808">Transferase</keyword>
<evidence type="ECO:0000256" key="1">
    <source>
        <dbReference type="ARBA" id="ARBA00003531"/>
    </source>
</evidence>
<keyword evidence="4" id="KW-0418">Kinase</keyword>
<dbReference type="InterPro" id="IPR008144">
    <property type="entry name" value="Guanylate_kin-like_dom"/>
</dbReference>
<organism evidence="7 8">
    <name type="scientific">Peptoniphilus equinus</name>
    <dbReference type="NCBI Taxonomy" id="3016343"/>
    <lineage>
        <taxon>Bacteria</taxon>
        <taxon>Bacillati</taxon>
        <taxon>Bacillota</taxon>
        <taxon>Tissierellia</taxon>
        <taxon>Tissierellales</taxon>
        <taxon>Peptoniphilaceae</taxon>
        <taxon>Peptoniphilus</taxon>
    </lineage>
</organism>
<dbReference type="EMBL" id="CP115667">
    <property type="protein sequence ID" value="WBW50134.1"/>
    <property type="molecule type" value="Genomic_DNA"/>
</dbReference>
<dbReference type="Proteomes" id="UP001210339">
    <property type="component" value="Chromosome"/>
</dbReference>
<reference evidence="7 8" key="1">
    <citation type="submission" date="2023-01" db="EMBL/GenBank/DDBJ databases">
        <authorList>
            <person name="Lee S.H."/>
            <person name="Jung H.S."/>
            <person name="Yun J.U."/>
        </authorList>
    </citation>
    <scope>NUCLEOTIDE SEQUENCE [LARGE SCALE GENOMIC DNA]</scope>
    <source>
        <strain evidence="7 8">CBA3646</strain>
    </source>
</reference>
<evidence type="ECO:0000313" key="8">
    <source>
        <dbReference type="Proteomes" id="UP001210339"/>
    </source>
</evidence>
<dbReference type="InterPro" id="IPR027417">
    <property type="entry name" value="P-loop_NTPase"/>
</dbReference>
<evidence type="ECO:0000256" key="2">
    <source>
        <dbReference type="ARBA" id="ARBA00005790"/>
    </source>
</evidence>
<dbReference type="InterPro" id="IPR008145">
    <property type="entry name" value="GK/Ca_channel_bsu"/>
</dbReference>
<protein>
    <submittedName>
        <fullName evidence="7">AAA family ATPase</fullName>
    </submittedName>
</protein>
<dbReference type="CDD" id="cd00071">
    <property type="entry name" value="GMPK"/>
    <property type="match status" value="1"/>
</dbReference>
<comment type="similarity">
    <text evidence="2">Belongs to the guanylate kinase family.</text>
</comment>
<dbReference type="PANTHER" id="PTHR23117">
    <property type="entry name" value="GUANYLATE KINASE-RELATED"/>
    <property type="match status" value="1"/>
</dbReference>
<dbReference type="PANTHER" id="PTHR23117:SF13">
    <property type="entry name" value="GUANYLATE KINASE"/>
    <property type="match status" value="1"/>
</dbReference>